<dbReference type="AlphaFoldDB" id="A0ABD1KLH9"/>
<gene>
    <name evidence="18" type="ORF">ACEWY4_004358</name>
</gene>
<feature type="compositionally biased region" description="Polar residues" evidence="16">
    <location>
        <begin position="400"/>
        <end position="416"/>
    </location>
</feature>
<evidence type="ECO:0000259" key="17">
    <source>
        <dbReference type="PROSITE" id="PS51184"/>
    </source>
</evidence>
<proteinExistence type="inferred from homology"/>
<keyword evidence="8" id="KW-0156">Chromatin regulator</keyword>
<evidence type="ECO:0000256" key="12">
    <source>
        <dbReference type="ARBA" id="ARBA00023015"/>
    </source>
</evidence>
<keyword evidence="19" id="KW-1185">Reference proteome</keyword>
<evidence type="ECO:0000256" key="2">
    <source>
        <dbReference type="ARBA" id="ARBA00004123"/>
    </source>
</evidence>
<evidence type="ECO:0000256" key="15">
    <source>
        <dbReference type="ARBA" id="ARBA00047915"/>
    </source>
</evidence>
<evidence type="ECO:0000313" key="19">
    <source>
        <dbReference type="Proteomes" id="UP001591681"/>
    </source>
</evidence>
<evidence type="ECO:0000256" key="4">
    <source>
        <dbReference type="ARBA" id="ARBA00013246"/>
    </source>
</evidence>
<feature type="region of interest" description="Disordered" evidence="16">
    <location>
        <begin position="393"/>
        <end position="449"/>
    </location>
</feature>
<keyword evidence="5" id="KW-0479">Metal-binding</keyword>
<sequence length="536" mass="61289">MEACAERGRKLRSICRRMYDENEDFSDVEEIVNVRGFSLEEKLESQSYNHSFVQRMDGKDFTYEYVQREALRTPLIFEVKDGLGIRMPDPDFTISEIKALVGSRRALDVMDVSTQKGTEMSMAQFVRYYETPEEERDKLFNVISLEFSHTKLESLIKRPTVVDLVDWVDNMWPPHLKKQQTESTNIITEMKYPKVQKYCLMSVKGCFTDFHIDFGGTSVWYHVFKGGKIFWLVPPTTHNLALYEDWVLSGKQSDVFLGDRADGCQRVELKQGYTFFIPSGWIHAVYTPEDTLVFGGNILHSFNIPMQLSIHEIENRTRVRSKFRYPFFYEMCWYVLERYVHCLTQHTHLTPQLCPDTTITETESKRSPAPESKLDVLDEDSCDTKSKGACLAADKPCSPQDGQTPTSAVPLSSDTALPQKHVPTNHSDEDSTTHPPEFPKSPCGSPRSEVSTRWTHLTEFELQGLQALVEKLEALPENKRCVPSNIEDPHALLEHMKVVLKEHAGDDPKMAVTGVPIVGWPKTAVKVRSYSVILKA</sequence>
<evidence type="ECO:0000256" key="7">
    <source>
        <dbReference type="ARBA" id="ARBA00022833"/>
    </source>
</evidence>
<dbReference type="InterPro" id="IPR003347">
    <property type="entry name" value="JmjC_dom"/>
</dbReference>
<name>A0ABD1KLH9_9TELE</name>
<feature type="domain" description="JmjC" evidence="17">
    <location>
        <begin position="147"/>
        <end position="315"/>
    </location>
</feature>
<evidence type="ECO:0000256" key="16">
    <source>
        <dbReference type="SAM" id="MobiDB-lite"/>
    </source>
</evidence>
<dbReference type="FunFam" id="2.60.120.650:FF:000005">
    <property type="entry name" value="lysine-specific demethylase 2A isoform X1"/>
    <property type="match status" value="1"/>
</dbReference>
<evidence type="ECO:0000313" key="18">
    <source>
        <dbReference type="EMBL" id="KAL2099964.1"/>
    </source>
</evidence>
<keyword evidence="6" id="KW-0863">Zinc-finger</keyword>
<comment type="similarity">
    <text evidence="3">Belongs to the JHDM1 histone demethylase family.</text>
</comment>
<dbReference type="GO" id="GO:0140680">
    <property type="term" value="F:histone H3K36me/H3K36me2 demethylase activity"/>
    <property type="evidence" value="ECO:0007669"/>
    <property type="project" value="UniProtKB-EC"/>
</dbReference>
<dbReference type="Gene3D" id="1.20.58.1360">
    <property type="match status" value="1"/>
</dbReference>
<evidence type="ECO:0000256" key="5">
    <source>
        <dbReference type="ARBA" id="ARBA00022723"/>
    </source>
</evidence>
<evidence type="ECO:0000256" key="3">
    <source>
        <dbReference type="ARBA" id="ARBA00008037"/>
    </source>
</evidence>
<comment type="subcellular location">
    <subcellularLocation>
        <location evidence="2">Nucleus</location>
    </subcellularLocation>
</comment>
<keyword evidence="11" id="KW-0408">Iron</keyword>
<dbReference type="GO" id="GO:0008270">
    <property type="term" value="F:zinc ion binding"/>
    <property type="evidence" value="ECO:0007669"/>
    <property type="project" value="UniProtKB-KW"/>
</dbReference>
<dbReference type="GO" id="GO:0005634">
    <property type="term" value="C:nucleus"/>
    <property type="evidence" value="ECO:0007669"/>
    <property type="project" value="UniProtKB-SubCell"/>
</dbReference>
<comment type="caution">
    <text evidence="18">The sequence shown here is derived from an EMBL/GenBank/DDBJ whole genome shotgun (WGS) entry which is preliminary data.</text>
</comment>
<accession>A0ABD1KLH9</accession>
<evidence type="ECO:0000256" key="14">
    <source>
        <dbReference type="ARBA" id="ARBA00023242"/>
    </source>
</evidence>
<dbReference type="SMART" id="SM00558">
    <property type="entry name" value="JmjC"/>
    <property type="match status" value="1"/>
</dbReference>
<dbReference type="Proteomes" id="UP001591681">
    <property type="component" value="Unassembled WGS sequence"/>
</dbReference>
<evidence type="ECO:0000256" key="11">
    <source>
        <dbReference type="ARBA" id="ARBA00023004"/>
    </source>
</evidence>
<dbReference type="SUPFAM" id="SSF51197">
    <property type="entry name" value="Clavaminate synthase-like"/>
    <property type="match status" value="1"/>
</dbReference>
<feature type="compositionally biased region" description="Basic and acidic residues" evidence="16">
    <location>
        <begin position="362"/>
        <end position="379"/>
    </location>
</feature>
<dbReference type="CDD" id="cd21785">
    <property type="entry name" value="CTD_KDM2B"/>
    <property type="match status" value="1"/>
</dbReference>
<evidence type="ECO:0000256" key="9">
    <source>
        <dbReference type="ARBA" id="ARBA00022964"/>
    </source>
</evidence>
<dbReference type="EMBL" id="JBHFQA010000004">
    <property type="protein sequence ID" value="KAL2099964.1"/>
    <property type="molecule type" value="Genomic_DNA"/>
</dbReference>
<dbReference type="PROSITE" id="PS51184">
    <property type="entry name" value="JMJC"/>
    <property type="match status" value="1"/>
</dbReference>
<dbReference type="PANTHER" id="PTHR23123">
    <property type="entry name" value="PHD/F-BOX CONTAINING PROTEIN"/>
    <property type="match status" value="1"/>
</dbReference>
<evidence type="ECO:0000256" key="1">
    <source>
        <dbReference type="ARBA" id="ARBA00001954"/>
    </source>
</evidence>
<feature type="region of interest" description="Disordered" evidence="16">
    <location>
        <begin position="359"/>
        <end position="379"/>
    </location>
</feature>
<comment type="cofactor">
    <cofactor evidence="1">
        <name>Fe(2+)</name>
        <dbReference type="ChEBI" id="CHEBI:29033"/>
    </cofactor>
</comment>
<reference evidence="18 19" key="1">
    <citation type="submission" date="2024-09" db="EMBL/GenBank/DDBJ databases">
        <title>A chromosome-level genome assembly of Gray's grenadier anchovy, Coilia grayii.</title>
        <authorList>
            <person name="Fu Z."/>
        </authorList>
    </citation>
    <scope>NUCLEOTIDE SEQUENCE [LARGE SCALE GENOMIC DNA]</scope>
    <source>
        <strain evidence="18">G4</strain>
        <tissue evidence="18">Muscle</tissue>
    </source>
</reference>
<evidence type="ECO:0000256" key="6">
    <source>
        <dbReference type="ARBA" id="ARBA00022771"/>
    </source>
</evidence>
<keyword evidence="7" id="KW-0862">Zinc</keyword>
<protein>
    <recommendedName>
        <fullName evidence="4">[histone H3]-dimethyl-L-lysine(36) demethylase</fullName>
        <ecNumber evidence="4">1.14.11.27</ecNumber>
    </recommendedName>
</protein>
<evidence type="ECO:0000256" key="10">
    <source>
        <dbReference type="ARBA" id="ARBA00023002"/>
    </source>
</evidence>
<keyword evidence="13" id="KW-0804">Transcription</keyword>
<dbReference type="InterPro" id="IPR050690">
    <property type="entry name" value="JHDM1_Histone_Demethylase"/>
</dbReference>
<dbReference type="InterPro" id="IPR041070">
    <property type="entry name" value="JHD"/>
</dbReference>
<keyword evidence="12" id="KW-0805">Transcription regulation</keyword>
<dbReference type="EC" id="1.14.11.27" evidence="4"/>
<keyword evidence="10" id="KW-0560">Oxidoreductase</keyword>
<comment type="catalytic activity">
    <reaction evidence="15">
        <text>N(6),N(6)-dimethyl-L-lysyl(36)-[histone H3] + 2 2-oxoglutarate + 2 O2 = L-lysyl(36)-[histone H3] + 2 formaldehyde + 2 succinate + 2 CO2</text>
        <dbReference type="Rhea" id="RHEA:42032"/>
        <dbReference type="Rhea" id="RHEA-COMP:9785"/>
        <dbReference type="Rhea" id="RHEA-COMP:9787"/>
        <dbReference type="ChEBI" id="CHEBI:15379"/>
        <dbReference type="ChEBI" id="CHEBI:16526"/>
        <dbReference type="ChEBI" id="CHEBI:16810"/>
        <dbReference type="ChEBI" id="CHEBI:16842"/>
        <dbReference type="ChEBI" id="CHEBI:29969"/>
        <dbReference type="ChEBI" id="CHEBI:30031"/>
        <dbReference type="ChEBI" id="CHEBI:61976"/>
        <dbReference type="EC" id="1.14.11.27"/>
    </reaction>
</comment>
<evidence type="ECO:0000256" key="8">
    <source>
        <dbReference type="ARBA" id="ARBA00022853"/>
    </source>
</evidence>
<dbReference type="Gene3D" id="2.60.120.650">
    <property type="entry name" value="Cupin"/>
    <property type="match status" value="1"/>
</dbReference>
<keyword evidence="9" id="KW-0223">Dioxygenase</keyword>
<organism evidence="18 19">
    <name type="scientific">Coilia grayii</name>
    <name type="common">Gray's grenadier anchovy</name>
    <dbReference type="NCBI Taxonomy" id="363190"/>
    <lineage>
        <taxon>Eukaryota</taxon>
        <taxon>Metazoa</taxon>
        <taxon>Chordata</taxon>
        <taxon>Craniata</taxon>
        <taxon>Vertebrata</taxon>
        <taxon>Euteleostomi</taxon>
        <taxon>Actinopterygii</taxon>
        <taxon>Neopterygii</taxon>
        <taxon>Teleostei</taxon>
        <taxon>Clupei</taxon>
        <taxon>Clupeiformes</taxon>
        <taxon>Clupeoidei</taxon>
        <taxon>Engraulidae</taxon>
        <taxon>Coilinae</taxon>
        <taxon>Coilia</taxon>
    </lineage>
</organism>
<dbReference type="Pfam" id="PF02373">
    <property type="entry name" value="JmjC"/>
    <property type="match status" value="1"/>
</dbReference>
<evidence type="ECO:0000256" key="13">
    <source>
        <dbReference type="ARBA" id="ARBA00023163"/>
    </source>
</evidence>
<dbReference type="Pfam" id="PF17811">
    <property type="entry name" value="JHD"/>
    <property type="match status" value="1"/>
</dbReference>
<keyword evidence="14" id="KW-0539">Nucleus</keyword>